<dbReference type="RefSeq" id="WP_344169639.1">
    <property type="nucleotide sequence ID" value="NZ_BAAANC010000001.1"/>
</dbReference>
<dbReference type="InterPro" id="IPR054284">
    <property type="entry name" value="DUF7019"/>
</dbReference>
<protein>
    <submittedName>
        <fullName evidence="1">Uncharacterized protein</fullName>
    </submittedName>
</protein>
<gene>
    <name evidence="1" type="ORF">GCM10009741_08650</name>
</gene>
<reference evidence="1 2" key="1">
    <citation type="journal article" date="2019" name="Int. J. Syst. Evol. Microbiol.">
        <title>The Global Catalogue of Microorganisms (GCM) 10K type strain sequencing project: providing services to taxonomists for standard genome sequencing and annotation.</title>
        <authorList>
            <consortium name="The Broad Institute Genomics Platform"/>
            <consortium name="The Broad Institute Genome Sequencing Center for Infectious Disease"/>
            <person name="Wu L."/>
            <person name="Ma J."/>
        </authorList>
    </citation>
    <scope>NUCLEOTIDE SEQUENCE [LARGE SCALE GENOMIC DNA]</scope>
    <source>
        <strain evidence="1 2">JCM 14303</strain>
    </source>
</reference>
<evidence type="ECO:0000313" key="2">
    <source>
        <dbReference type="Proteomes" id="UP001500363"/>
    </source>
</evidence>
<comment type="caution">
    <text evidence="1">The sequence shown here is derived from an EMBL/GenBank/DDBJ whole genome shotgun (WGS) entry which is preliminary data.</text>
</comment>
<keyword evidence="2" id="KW-1185">Reference proteome</keyword>
<dbReference type="EMBL" id="BAAANC010000001">
    <property type="protein sequence ID" value="GAA1513144.1"/>
    <property type="molecule type" value="Genomic_DNA"/>
</dbReference>
<name>A0ABN2A8L0_9ACTN</name>
<sequence>MRELVYLSQAKLQQFRKPTSKRDGLSGGVKLTAGLTGLPSVEANVDYDPVAAAAGTAATLDQAEEFIRSKWPVRWWTEELEPGEWMQFETWLVSAVLKDGIRQVVFWWGRHHFSDGSSVQLLLHGSPQHLLQSSGDQLPREAISGSAVAGLFSYLATAEEDGTDTSDAQWYEAQLDRLVRQLRGIAPEVTATWVSGMARVSFSVEDARRRMVVASPLVVEYVPVPR</sequence>
<dbReference type="NCBIfam" id="NF040893">
    <property type="entry name" value="SAVMC3_10250"/>
    <property type="match status" value="1"/>
</dbReference>
<dbReference type="Proteomes" id="UP001500363">
    <property type="component" value="Unassembled WGS sequence"/>
</dbReference>
<organism evidence="1 2">
    <name type="scientific">Kribbella lupini</name>
    <dbReference type="NCBI Taxonomy" id="291602"/>
    <lineage>
        <taxon>Bacteria</taxon>
        <taxon>Bacillati</taxon>
        <taxon>Actinomycetota</taxon>
        <taxon>Actinomycetes</taxon>
        <taxon>Propionibacteriales</taxon>
        <taxon>Kribbellaceae</taxon>
        <taxon>Kribbella</taxon>
    </lineage>
</organism>
<dbReference type="Pfam" id="PF22880">
    <property type="entry name" value="DUF7019"/>
    <property type="match status" value="1"/>
</dbReference>
<evidence type="ECO:0000313" key="1">
    <source>
        <dbReference type="EMBL" id="GAA1513144.1"/>
    </source>
</evidence>
<proteinExistence type="predicted"/>
<accession>A0ABN2A8L0</accession>